<sequence length="94" mass="10286">MPASSEANAFVVKSNSNPASKKLRGSTNTVVRASNYEINEGYLGNYMESVLIMCQVESLLNYGITSGSKRYKLGLLVGPSHKKAREMLRTAEKV</sequence>
<evidence type="ECO:0000313" key="1">
    <source>
        <dbReference type="EMBL" id="OMO70903.1"/>
    </source>
</evidence>
<dbReference type="Proteomes" id="UP000188268">
    <property type="component" value="Unassembled WGS sequence"/>
</dbReference>
<reference evidence="1 2" key="1">
    <citation type="submission" date="2013-09" db="EMBL/GenBank/DDBJ databases">
        <title>Corchorus capsularis genome sequencing.</title>
        <authorList>
            <person name="Alam M."/>
            <person name="Haque M.S."/>
            <person name="Islam M.S."/>
            <person name="Emdad E.M."/>
            <person name="Islam M.M."/>
            <person name="Ahmed B."/>
            <person name="Halim A."/>
            <person name="Hossen Q.M.M."/>
            <person name="Hossain M.Z."/>
            <person name="Ahmed R."/>
            <person name="Khan M.M."/>
            <person name="Islam R."/>
            <person name="Rashid M.M."/>
            <person name="Khan S.A."/>
            <person name="Rahman M.S."/>
            <person name="Alam M."/>
        </authorList>
    </citation>
    <scope>NUCLEOTIDE SEQUENCE [LARGE SCALE GENOMIC DNA]</scope>
    <source>
        <strain evidence="2">cv. CVL-1</strain>
        <tissue evidence="1">Whole seedling</tissue>
    </source>
</reference>
<accession>A0A1R3HKV7</accession>
<dbReference type="Gramene" id="OMO70903">
    <property type="protein sequence ID" value="OMO70903"/>
    <property type="gene ID" value="CCACVL1_18591"/>
</dbReference>
<name>A0A1R3HKV7_COCAP</name>
<organism evidence="1 2">
    <name type="scientific">Corchorus capsularis</name>
    <name type="common">Jute</name>
    <dbReference type="NCBI Taxonomy" id="210143"/>
    <lineage>
        <taxon>Eukaryota</taxon>
        <taxon>Viridiplantae</taxon>
        <taxon>Streptophyta</taxon>
        <taxon>Embryophyta</taxon>
        <taxon>Tracheophyta</taxon>
        <taxon>Spermatophyta</taxon>
        <taxon>Magnoliopsida</taxon>
        <taxon>eudicotyledons</taxon>
        <taxon>Gunneridae</taxon>
        <taxon>Pentapetalae</taxon>
        <taxon>rosids</taxon>
        <taxon>malvids</taxon>
        <taxon>Malvales</taxon>
        <taxon>Malvaceae</taxon>
        <taxon>Grewioideae</taxon>
        <taxon>Apeibeae</taxon>
        <taxon>Corchorus</taxon>
    </lineage>
</organism>
<dbReference type="OrthoDB" id="1621678at2759"/>
<dbReference type="STRING" id="210143.A0A1R3HKV7"/>
<dbReference type="EMBL" id="AWWV01011753">
    <property type="protein sequence ID" value="OMO70903.1"/>
    <property type="molecule type" value="Genomic_DNA"/>
</dbReference>
<keyword evidence="2" id="KW-1185">Reference proteome</keyword>
<proteinExistence type="predicted"/>
<protein>
    <submittedName>
        <fullName evidence="1">Uncharacterized protein</fullName>
    </submittedName>
</protein>
<dbReference type="AlphaFoldDB" id="A0A1R3HKV7"/>
<comment type="caution">
    <text evidence="1">The sequence shown here is derived from an EMBL/GenBank/DDBJ whole genome shotgun (WGS) entry which is preliminary data.</text>
</comment>
<gene>
    <name evidence="1" type="ORF">CCACVL1_18591</name>
</gene>
<evidence type="ECO:0000313" key="2">
    <source>
        <dbReference type="Proteomes" id="UP000188268"/>
    </source>
</evidence>